<feature type="transmembrane region" description="Helical" evidence="1">
    <location>
        <begin position="12"/>
        <end position="33"/>
    </location>
</feature>
<protein>
    <submittedName>
        <fullName evidence="2">Uncharacterized protein</fullName>
    </submittedName>
</protein>
<evidence type="ECO:0000313" key="2">
    <source>
        <dbReference type="EMBL" id="RIB11474.1"/>
    </source>
</evidence>
<reference evidence="2 3" key="1">
    <citation type="submission" date="2018-06" db="EMBL/GenBank/DDBJ databases">
        <title>Comparative genomics reveals the genomic features of Rhizophagus irregularis, R. cerebriforme, R. diaphanum and Gigaspora rosea, and their symbiotic lifestyle signature.</title>
        <authorList>
            <person name="Morin E."/>
            <person name="San Clemente H."/>
            <person name="Chen E.C.H."/>
            <person name="De La Providencia I."/>
            <person name="Hainaut M."/>
            <person name="Kuo A."/>
            <person name="Kohler A."/>
            <person name="Murat C."/>
            <person name="Tang N."/>
            <person name="Roy S."/>
            <person name="Loubradou J."/>
            <person name="Henrissat B."/>
            <person name="Grigoriev I.V."/>
            <person name="Corradi N."/>
            <person name="Roux C."/>
            <person name="Martin F.M."/>
        </authorList>
    </citation>
    <scope>NUCLEOTIDE SEQUENCE [LARGE SCALE GENOMIC DNA]</scope>
    <source>
        <strain evidence="2 3">DAOM 194757</strain>
    </source>
</reference>
<keyword evidence="1" id="KW-1133">Transmembrane helix</keyword>
<evidence type="ECO:0000256" key="1">
    <source>
        <dbReference type="SAM" id="Phobius"/>
    </source>
</evidence>
<dbReference type="AlphaFoldDB" id="A0A397UMU5"/>
<evidence type="ECO:0000313" key="3">
    <source>
        <dbReference type="Proteomes" id="UP000266673"/>
    </source>
</evidence>
<comment type="caution">
    <text evidence="2">The sequence shown here is derived from an EMBL/GenBank/DDBJ whole genome shotgun (WGS) entry which is preliminary data.</text>
</comment>
<sequence>MSKLFTRKMFGLFFYYLHTLLINLFVRDILFIFTHGNVFIFLLIFMFFRIKVFLISFLFGILLIKFLLLTYSRFFIYNHKNS</sequence>
<keyword evidence="3" id="KW-1185">Reference proteome</keyword>
<gene>
    <name evidence="2" type="ORF">C2G38_2103522</name>
</gene>
<organism evidence="2 3">
    <name type="scientific">Gigaspora rosea</name>
    <dbReference type="NCBI Taxonomy" id="44941"/>
    <lineage>
        <taxon>Eukaryota</taxon>
        <taxon>Fungi</taxon>
        <taxon>Fungi incertae sedis</taxon>
        <taxon>Mucoromycota</taxon>
        <taxon>Glomeromycotina</taxon>
        <taxon>Glomeromycetes</taxon>
        <taxon>Diversisporales</taxon>
        <taxon>Gigasporaceae</taxon>
        <taxon>Gigaspora</taxon>
    </lineage>
</organism>
<dbReference type="EMBL" id="QKWP01001129">
    <property type="protein sequence ID" value="RIB11474.1"/>
    <property type="molecule type" value="Genomic_DNA"/>
</dbReference>
<proteinExistence type="predicted"/>
<name>A0A397UMU5_9GLOM</name>
<keyword evidence="1" id="KW-0812">Transmembrane</keyword>
<keyword evidence="1" id="KW-0472">Membrane</keyword>
<dbReference type="Proteomes" id="UP000266673">
    <property type="component" value="Unassembled WGS sequence"/>
</dbReference>
<accession>A0A397UMU5</accession>